<gene>
    <name evidence="6" type="ORF">G4V63_13480</name>
</gene>
<proteinExistence type="predicted"/>
<dbReference type="InterPro" id="IPR023772">
    <property type="entry name" value="DNA-bd_HTH_TetR-type_CS"/>
</dbReference>
<dbReference type="PROSITE" id="PS50977">
    <property type="entry name" value="HTH_TETR_2"/>
    <property type="match status" value="1"/>
</dbReference>
<dbReference type="PROSITE" id="PS01081">
    <property type="entry name" value="HTH_TETR_1"/>
    <property type="match status" value="1"/>
</dbReference>
<dbReference type="SUPFAM" id="SSF48498">
    <property type="entry name" value="Tetracyclin repressor-like, C-terminal domain"/>
    <property type="match status" value="1"/>
</dbReference>
<dbReference type="PANTHER" id="PTHR47506:SF1">
    <property type="entry name" value="HTH-TYPE TRANSCRIPTIONAL REGULATOR YJDC"/>
    <property type="match status" value="1"/>
</dbReference>
<evidence type="ECO:0000256" key="2">
    <source>
        <dbReference type="ARBA" id="ARBA00023125"/>
    </source>
</evidence>
<keyword evidence="3" id="KW-0804">Transcription</keyword>
<dbReference type="AlphaFoldDB" id="A0A7C9VFW1"/>
<accession>A0A7C9VFW1</accession>
<protein>
    <submittedName>
        <fullName evidence="6">TetR/AcrR family transcriptional regulator</fullName>
    </submittedName>
</protein>
<dbReference type="InterPro" id="IPR011075">
    <property type="entry name" value="TetR_C"/>
</dbReference>
<keyword evidence="7" id="KW-1185">Reference proteome</keyword>
<dbReference type="SUPFAM" id="SSF46689">
    <property type="entry name" value="Homeodomain-like"/>
    <property type="match status" value="1"/>
</dbReference>
<evidence type="ECO:0000313" key="6">
    <source>
        <dbReference type="EMBL" id="NGX96186.1"/>
    </source>
</evidence>
<dbReference type="Gene3D" id="1.10.10.60">
    <property type="entry name" value="Homeodomain-like"/>
    <property type="match status" value="1"/>
</dbReference>
<dbReference type="InterPro" id="IPR009057">
    <property type="entry name" value="Homeodomain-like_sf"/>
</dbReference>
<name>A0A7C9VFW1_9BRAD</name>
<dbReference type="GO" id="GO:0003677">
    <property type="term" value="F:DNA binding"/>
    <property type="evidence" value="ECO:0007669"/>
    <property type="project" value="UniProtKB-UniRule"/>
</dbReference>
<dbReference type="EMBL" id="JAAMRR010000708">
    <property type="protein sequence ID" value="NGX96186.1"/>
    <property type="molecule type" value="Genomic_DNA"/>
</dbReference>
<evidence type="ECO:0000256" key="1">
    <source>
        <dbReference type="ARBA" id="ARBA00023015"/>
    </source>
</evidence>
<evidence type="ECO:0000256" key="4">
    <source>
        <dbReference type="PROSITE-ProRule" id="PRU00335"/>
    </source>
</evidence>
<dbReference type="InterPro" id="IPR036271">
    <property type="entry name" value="Tet_transcr_reg_TetR-rel_C_sf"/>
</dbReference>
<dbReference type="Proteomes" id="UP000480266">
    <property type="component" value="Unassembled WGS sequence"/>
</dbReference>
<evidence type="ECO:0000259" key="5">
    <source>
        <dbReference type="PROSITE" id="PS50977"/>
    </source>
</evidence>
<organism evidence="6 7">
    <name type="scientific">Candidatus Afipia apatlaquensis</name>
    <dbReference type="NCBI Taxonomy" id="2712852"/>
    <lineage>
        <taxon>Bacteria</taxon>
        <taxon>Pseudomonadati</taxon>
        <taxon>Pseudomonadota</taxon>
        <taxon>Alphaproteobacteria</taxon>
        <taxon>Hyphomicrobiales</taxon>
        <taxon>Nitrobacteraceae</taxon>
        <taxon>Afipia</taxon>
    </lineage>
</organism>
<feature type="DNA-binding region" description="H-T-H motif" evidence="4">
    <location>
        <begin position="31"/>
        <end position="50"/>
    </location>
</feature>
<evidence type="ECO:0000313" key="7">
    <source>
        <dbReference type="Proteomes" id="UP000480266"/>
    </source>
</evidence>
<keyword evidence="1" id="KW-0805">Transcription regulation</keyword>
<evidence type="ECO:0000256" key="3">
    <source>
        <dbReference type="ARBA" id="ARBA00023163"/>
    </source>
</evidence>
<comment type="caution">
    <text evidence="6">The sequence shown here is derived from an EMBL/GenBank/DDBJ whole genome shotgun (WGS) entry which is preliminary data.</text>
</comment>
<feature type="domain" description="HTH tetR-type" evidence="5">
    <location>
        <begin position="8"/>
        <end position="68"/>
    </location>
</feature>
<reference evidence="6" key="1">
    <citation type="submission" date="2020-02" db="EMBL/GenBank/DDBJ databases">
        <title>Draft genome sequence of Candidatus Afipia apatlaquensis IBT-C3, a potential strain for decolorization of textile dyes.</title>
        <authorList>
            <person name="Sanchez-Reyes A."/>
            <person name="Breton-Deval L."/>
            <person name="Mangelson H."/>
            <person name="Sanchez-Flores A."/>
        </authorList>
    </citation>
    <scope>NUCLEOTIDE SEQUENCE [LARGE SCALE GENOMIC DNA]</scope>
    <source>
        <strain evidence="6">IBT-C3</strain>
    </source>
</reference>
<dbReference type="Pfam" id="PF16925">
    <property type="entry name" value="TetR_C_13"/>
    <property type="match status" value="1"/>
</dbReference>
<dbReference type="Pfam" id="PF00440">
    <property type="entry name" value="TetR_N"/>
    <property type="match status" value="1"/>
</dbReference>
<dbReference type="PANTHER" id="PTHR47506">
    <property type="entry name" value="TRANSCRIPTIONAL REGULATORY PROTEIN"/>
    <property type="match status" value="1"/>
</dbReference>
<dbReference type="Gene3D" id="1.10.357.10">
    <property type="entry name" value="Tetracycline Repressor, domain 2"/>
    <property type="match status" value="1"/>
</dbReference>
<sequence length="199" mass="21544">MAMGRPREFDLDQALENALHVFWEKGYEGASMADLTEAMGITKPSLYAAFGNKEELFRKAFDSYVDGPAGYAKLALLQPTARAVIERLLYGEVDAVTDPDCPAGCLSINGALTCGDAAESIKQELMARRAQGEDDLRQRFERAKAEGDLPESADPTTLARYISTIAQGIAVQAVGGAKRDELKKIVEMVLMTWPPVAAA</sequence>
<keyword evidence="2 4" id="KW-0238">DNA-binding</keyword>
<dbReference type="PRINTS" id="PR00455">
    <property type="entry name" value="HTHTETR"/>
</dbReference>
<dbReference type="InterPro" id="IPR001647">
    <property type="entry name" value="HTH_TetR"/>
</dbReference>